<gene>
    <name evidence="5" type="ORF">N482_02695</name>
</gene>
<sequence length="304" mass="34012">MKVNWQGVYPAVTTQFNDDESINFETTKTMINSLVEEGVHGIIVLGTVGENCSLRAEEKRQVLEAAKEVVAGRVPVLSGVAETTTALAVEFVKDAQTIGIDGFMVLPGMVYRSTEREAIHHYQQVARATSLPIMIYNNPITYGVDVSIEGMGVLAQEDNIVSVKEATEDTRRISELFSAFDDRFVVFGGVDDIALESLMLGATGWISGLTNVFPRESVAIYKLAQQERYEEARELWRWFLPLLRLDTIPTLVQCIKYAEQLAGRGSEKTRSPRLALTEDEKSYVSRLYDEALNNRIDLSKYNLD</sequence>
<comment type="caution">
    <text evidence="5">The sequence shown here is derived from an EMBL/GenBank/DDBJ whole genome shotgun (WGS) entry which is preliminary data.</text>
</comment>
<dbReference type="PANTHER" id="PTHR12128">
    <property type="entry name" value="DIHYDRODIPICOLINATE SYNTHASE"/>
    <property type="match status" value="1"/>
</dbReference>
<protein>
    <submittedName>
        <fullName evidence="5">Dihydrodipicolinate synthase</fullName>
    </submittedName>
</protein>
<evidence type="ECO:0000256" key="4">
    <source>
        <dbReference type="PIRSR" id="PIRSR001365-2"/>
    </source>
</evidence>
<feature type="active site" description="Proton donor/acceptor" evidence="3">
    <location>
        <position position="136"/>
    </location>
</feature>
<dbReference type="EMBL" id="AUXT01000183">
    <property type="protein sequence ID" value="KZN44924.1"/>
    <property type="molecule type" value="Genomic_DNA"/>
</dbReference>
<keyword evidence="1 2" id="KW-0456">Lyase</keyword>
<accession>A0A167A2M5</accession>
<dbReference type="SUPFAM" id="SSF51569">
    <property type="entry name" value="Aldolase"/>
    <property type="match status" value="1"/>
</dbReference>
<dbReference type="Proteomes" id="UP000076587">
    <property type="component" value="Unassembled WGS sequence"/>
</dbReference>
<evidence type="ECO:0000313" key="6">
    <source>
        <dbReference type="Proteomes" id="UP000076587"/>
    </source>
</evidence>
<name>A0A167A2M5_9GAMM</name>
<dbReference type="PRINTS" id="PR00146">
    <property type="entry name" value="DHPICSNTHASE"/>
</dbReference>
<evidence type="ECO:0000256" key="3">
    <source>
        <dbReference type="PIRSR" id="PIRSR001365-1"/>
    </source>
</evidence>
<proteinExistence type="inferred from homology"/>
<dbReference type="Pfam" id="PF00701">
    <property type="entry name" value="DHDPS"/>
    <property type="match status" value="1"/>
</dbReference>
<dbReference type="RefSeq" id="WP_063378128.1">
    <property type="nucleotide sequence ID" value="NZ_AUXT01000183.1"/>
</dbReference>
<reference evidence="5 6" key="1">
    <citation type="submission" date="2013-07" db="EMBL/GenBank/DDBJ databases">
        <title>Comparative Genomic and Metabolomic Analysis of Twelve Strains of Pseudoalteromonas luteoviolacea.</title>
        <authorList>
            <person name="Vynne N.G."/>
            <person name="Mansson M."/>
            <person name="Gram L."/>
        </authorList>
    </citation>
    <scope>NUCLEOTIDE SEQUENCE [LARGE SCALE GENOMIC DNA]</scope>
    <source>
        <strain evidence="5 6">NCIMB 1942</strain>
    </source>
</reference>
<dbReference type="InterPro" id="IPR013785">
    <property type="entry name" value="Aldolase_TIM"/>
</dbReference>
<dbReference type="CDD" id="cd00408">
    <property type="entry name" value="DHDPS-like"/>
    <property type="match status" value="1"/>
</dbReference>
<feature type="binding site" evidence="4">
    <location>
        <position position="206"/>
    </location>
    <ligand>
        <name>pyruvate</name>
        <dbReference type="ChEBI" id="CHEBI:15361"/>
    </ligand>
</feature>
<dbReference type="OrthoDB" id="9782828at2"/>
<organism evidence="5 6">
    <name type="scientific">Pseudoalteromonas luteoviolacea NCIMB 1942</name>
    <dbReference type="NCBI Taxonomy" id="1365253"/>
    <lineage>
        <taxon>Bacteria</taxon>
        <taxon>Pseudomonadati</taxon>
        <taxon>Pseudomonadota</taxon>
        <taxon>Gammaproteobacteria</taxon>
        <taxon>Alteromonadales</taxon>
        <taxon>Pseudoalteromonadaceae</taxon>
        <taxon>Pseudoalteromonas</taxon>
    </lineage>
</organism>
<comment type="similarity">
    <text evidence="2">Belongs to the DapA family.</text>
</comment>
<evidence type="ECO:0000256" key="1">
    <source>
        <dbReference type="ARBA" id="ARBA00023239"/>
    </source>
</evidence>
<feature type="active site" description="Schiff-base intermediate with substrate" evidence="3">
    <location>
        <position position="164"/>
    </location>
</feature>
<dbReference type="GO" id="GO:0008840">
    <property type="term" value="F:4-hydroxy-tetrahydrodipicolinate synthase activity"/>
    <property type="evidence" value="ECO:0007669"/>
    <property type="project" value="TreeGrafter"/>
</dbReference>
<dbReference type="PANTHER" id="PTHR12128:SF72">
    <property type="entry name" value="DIHYDRODIPICOLINATE SYNTHASE"/>
    <property type="match status" value="1"/>
</dbReference>
<evidence type="ECO:0000313" key="5">
    <source>
        <dbReference type="EMBL" id="KZN44924.1"/>
    </source>
</evidence>
<dbReference type="SMART" id="SM01130">
    <property type="entry name" value="DHDPS"/>
    <property type="match status" value="1"/>
</dbReference>
<dbReference type="AlphaFoldDB" id="A0A167A2M5"/>
<dbReference type="PIRSF" id="PIRSF001365">
    <property type="entry name" value="DHDPS"/>
    <property type="match status" value="1"/>
</dbReference>
<dbReference type="Gene3D" id="3.20.20.70">
    <property type="entry name" value="Aldolase class I"/>
    <property type="match status" value="1"/>
</dbReference>
<dbReference type="InterPro" id="IPR002220">
    <property type="entry name" value="DapA-like"/>
</dbReference>
<evidence type="ECO:0000256" key="2">
    <source>
        <dbReference type="PIRNR" id="PIRNR001365"/>
    </source>
</evidence>
<dbReference type="PATRIC" id="fig|1365253.3.peg.3693"/>